<feature type="non-terminal residue" evidence="1">
    <location>
        <position position="1"/>
    </location>
</feature>
<comment type="caution">
    <text evidence="1">The sequence shown here is derived from an EMBL/GenBank/DDBJ whole genome shotgun (WGS) entry which is preliminary data.</text>
</comment>
<dbReference type="Proteomes" id="UP000708208">
    <property type="component" value="Unassembled WGS sequence"/>
</dbReference>
<name>A0A8J2K177_9HEXA</name>
<keyword evidence="2" id="KW-1185">Reference proteome</keyword>
<sequence length="13" mass="1566">MRVHGVEKLRIID</sequence>
<accession>A0A8J2K177</accession>
<evidence type="ECO:0000313" key="1">
    <source>
        <dbReference type="EMBL" id="CAG7729239.1"/>
    </source>
</evidence>
<reference evidence="1" key="1">
    <citation type="submission" date="2021-06" db="EMBL/GenBank/DDBJ databases">
        <authorList>
            <person name="Hodson N. C."/>
            <person name="Mongue J. A."/>
            <person name="Jaron S. K."/>
        </authorList>
    </citation>
    <scope>NUCLEOTIDE SEQUENCE</scope>
</reference>
<organism evidence="1 2">
    <name type="scientific">Allacma fusca</name>
    <dbReference type="NCBI Taxonomy" id="39272"/>
    <lineage>
        <taxon>Eukaryota</taxon>
        <taxon>Metazoa</taxon>
        <taxon>Ecdysozoa</taxon>
        <taxon>Arthropoda</taxon>
        <taxon>Hexapoda</taxon>
        <taxon>Collembola</taxon>
        <taxon>Symphypleona</taxon>
        <taxon>Sminthuridae</taxon>
        <taxon>Allacma</taxon>
    </lineage>
</organism>
<evidence type="ECO:0000313" key="2">
    <source>
        <dbReference type="Proteomes" id="UP000708208"/>
    </source>
</evidence>
<protein>
    <submittedName>
        <fullName evidence="1">Uncharacterized protein</fullName>
    </submittedName>
</protein>
<dbReference type="EMBL" id="CAJVCH010175863">
    <property type="protein sequence ID" value="CAG7729239.1"/>
    <property type="molecule type" value="Genomic_DNA"/>
</dbReference>
<gene>
    <name evidence="1" type="ORF">AFUS01_LOCUS17970</name>
</gene>
<proteinExistence type="predicted"/>